<reference evidence="3 4" key="1">
    <citation type="journal article" date="2024" name="Plant Biotechnol. J.">
        <title>Dendrobium thyrsiflorum genome and its molecular insights into genes involved in important horticultural traits.</title>
        <authorList>
            <person name="Chen B."/>
            <person name="Wang J.Y."/>
            <person name="Zheng P.J."/>
            <person name="Li K.L."/>
            <person name="Liang Y.M."/>
            <person name="Chen X.F."/>
            <person name="Zhang C."/>
            <person name="Zhao X."/>
            <person name="He X."/>
            <person name="Zhang G.Q."/>
            <person name="Liu Z.J."/>
            <person name="Xu Q."/>
        </authorList>
    </citation>
    <scope>NUCLEOTIDE SEQUENCE [LARGE SCALE GENOMIC DNA]</scope>
    <source>
        <strain evidence="3">GZMU011</strain>
    </source>
</reference>
<evidence type="ECO:0000256" key="1">
    <source>
        <dbReference type="SAM" id="MobiDB-lite"/>
    </source>
</evidence>
<protein>
    <submittedName>
        <fullName evidence="3">Uncharacterized protein</fullName>
    </submittedName>
</protein>
<accession>A0ABD0UVV6</accession>
<keyword evidence="2" id="KW-0472">Membrane</keyword>
<feature type="transmembrane region" description="Helical" evidence="2">
    <location>
        <begin position="17"/>
        <end position="38"/>
    </location>
</feature>
<evidence type="ECO:0000313" key="4">
    <source>
        <dbReference type="Proteomes" id="UP001552299"/>
    </source>
</evidence>
<evidence type="ECO:0000313" key="3">
    <source>
        <dbReference type="EMBL" id="KAL0916930.1"/>
    </source>
</evidence>
<gene>
    <name evidence="3" type="ORF">M5K25_014484</name>
</gene>
<organism evidence="3 4">
    <name type="scientific">Dendrobium thyrsiflorum</name>
    <name type="common">Pinecone-like raceme dendrobium</name>
    <name type="synonym">Orchid</name>
    <dbReference type="NCBI Taxonomy" id="117978"/>
    <lineage>
        <taxon>Eukaryota</taxon>
        <taxon>Viridiplantae</taxon>
        <taxon>Streptophyta</taxon>
        <taxon>Embryophyta</taxon>
        <taxon>Tracheophyta</taxon>
        <taxon>Spermatophyta</taxon>
        <taxon>Magnoliopsida</taxon>
        <taxon>Liliopsida</taxon>
        <taxon>Asparagales</taxon>
        <taxon>Orchidaceae</taxon>
        <taxon>Epidendroideae</taxon>
        <taxon>Malaxideae</taxon>
        <taxon>Dendrobiinae</taxon>
        <taxon>Dendrobium</taxon>
    </lineage>
</organism>
<dbReference type="EMBL" id="JANQDX010000011">
    <property type="protein sequence ID" value="KAL0916930.1"/>
    <property type="molecule type" value="Genomic_DNA"/>
</dbReference>
<keyword evidence="4" id="KW-1185">Reference proteome</keyword>
<proteinExistence type="predicted"/>
<feature type="region of interest" description="Disordered" evidence="1">
    <location>
        <begin position="182"/>
        <end position="207"/>
    </location>
</feature>
<keyword evidence="2" id="KW-0812">Transmembrane</keyword>
<dbReference type="Proteomes" id="UP001552299">
    <property type="component" value="Unassembled WGS sequence"/>
</dbReference>
<keyword evidence="2" id="KW-1133">Transmembrane helix</keyword>
<evidence type="ECO:0000256" key="2">
    <source>
        <dbReference type="SAM" id="Phobius"/>
    </source>
</evidence>
<sequence>MVDNTIKREQKIAERKVIVVTVVFCTAFPQGILHVTLFPNKTPKSIRVHEQATVREIFGLQRKTSVRKIAIAQLAIWINALKSQCEGCPGEGVLPSLQEEKVSDGCPRGRCQLSSANSRAIMRTRLRLSANSLNSFSTVQGLLNPTVRRIYGNWPKKRAKGRKLPSQPASSRCCFRSKCRNFRSDRKGKSSKERSRTATKEPKKPHV</sequence>
<dbReference type="AlphaFoldDB" id="A0ABD0UVV6"/>
<comment type="caution">
    <text evidence="3">The sequence shown here is derived from an EMBL/GenBank/DDBJ whole genome shotgun (WGS) entry which is preliminary data.</text>
</comment>
<name>A0ABD0UVV6_DENTH</name>